<dbReference type="PANTHER" id="PTHR46114:SF2">
    <property type="entry name" value="CULLIN N-TERMINAL DOMAIN-CONTAINING PROTEIN"/>
    <property type="match status" value="1"/>
</dbReference>
<proteinExistence type="predicted"/>
<dbReference type="OrthoDB" id="7999790at2759"/>
<evidence type="ECO:0000313" key="1">
    <source>
        <dbReference type="EMBL" id="GFG34989.1"/>
    </source>
</evidence>
<gene>
    <name evidence="1" type="ORF">Cfor_01094</name>
</gene>
<comment type="caution">
    <text evidence="1">The sequence shown here is derived from an EMBL/GenBank/DDBJ whole genome shotgun (WGS) entry which is preliminary data.</text>
</comment>
<name>A0A6L2PQX2_COPFO</name>
<dbReference type="Proteomes" id="UP000502823">
    <property type="component" value="Unassembled WGS sequence"/>
</dbReference>
<keyword evidence="2" id="KW-1185">Reference proteome</keyword>
<dbReference type="InParanoid" id="A0A6L2PQX2"/>
<organism evidence="1 2">
    <name type="scientific">Coptotermes formosanus</name>
    <name type="common">Formosan subterranean termite</name>
    <dbReference type="NCBI Taxonomy" id="36987"/>
    <lineage>
        <taxon>Eukaryota</taxon>
        <taxon>Metazoa</taxon>
        <taxon>Ecdysozoa</taxon>
        <taxon>Arthropoda</taxon>
        <taxon>Hexapoda</taxon>
        <taxon>Insecta</taxon>
        <taxon>Pterygota</taxon>
        <taxon>Neoptera</taxon>
        <taxon>Polyneoptera</taxon>
        <taxon>Dictyoptera</taxon>
        <taxon>Blattodea</taxon>
        <taxon>Blattoidea</taxon>
        <taxon>Termitoidae</taxon>
        <taxon>Rhinotermitidae</taxon>
        <taxon>Coptotermes</taxon>
    </lineage>
</organism>
<sequence length="176" mass="20239">MKNFVKAMNKHGKGFECLKNKCPKLGDAKLKEGIFSGPQIRGIFNDDLFVHLLTETEKSVWFTFKAVCINFFGNVKAENYKEFVGDLLNAYRTMVYNMSLKIHFSHSHLDFFPPNLGAASDEHEESFHRDISTMEKRYAGKSSQNLLADYCWNLVEDVSIASYKRRSYTEKVLSVS</sequence>
<protein>
    <submittedName>
        <fullName evidence="1">Uncharacterized protein</fullName>
    </submittedName>
</protein>
<dbReference type="EMBL" id="BLKM01000518">
    <property type="protein sequence ID" value="GFG34989.1"/>
    <property type="molecule type" value="Genomic_DNA"/>
</dbReference>
<evidence type="ECO:0000313" key="2">
    <source>
        <dbReference type="Proteomes" id="UP000502823"/>
    </source>
</evidence>
<accession>A0A6L2PQX2</accession>
<dbReference type="PANTHER" id="PTHR46114">
    <property type="entry name" value="APPLE DOMAIN-CONTAINING PROTEIN"/>
    <property type="match status" value="1"/>
</dbReference>
<dbReference type="AlphaFoldDB" id="A0A6L2PQX2"/>
<reference evidence="2" key="1">
    <citation type="submission" date="2020-01" db="EMBL/GenBank/DDBJ databases">
        <title>Draft genome sequence of the Termite Coptotermes fromosanus.</title>
        <authorList>
            <person name="Itakura S."/>
            <person name="Yosikawa Y."/>
            <person name="Umezawa K."/>
        </authorList>
    </citation>
    <scope>NUCLEOTIDE SEQUENCE [LARGE SCALE GENOMIC DNA]</scope>
</reference>